<keyword evidence="5" id="KW-0408">Iron</keyword>
<accession>A0A8A4K6Z2</accession>
<dbReference type="GO" id="GO:0005737">
    <property type="term" value="C:cytoplasm"/>
    <property type="evidence" value="ECO:0007669"/>
    <property type="project" value="TreeGrafter"/>
</dbReference>
<organism evidence="6 7">
    <name type="scientific">Pantoea ananas</name>
    <name type="common">Erwinia uredovora</name>
    <dbReference type="NCBI Taxonomy" id="553"/>
    <lineage>
        <taxon>Bacteria</taxon>
        <taxon>Pseudomonadati</taxon>
        <taxon>Pseudomonadota</taxon>
        <taxon>Gammaproteobacteria</taxon>
        <taxon>Enterobacterales</taxon>
        <taxon>Erwiniaceae</taxon>
        <taxon>Pantoea</taxon>
    </lineage>
</organism>
<evidence type="ECO:0000313" key="7">
    <source>
        <dbReference type="Proteomes" id="UP000663901"/>
    </source>
</evidence>
<dbReference type="GO" id="GO:0046872">
    <property type="term" value="F:metal ion binding"/>
    <property type="evidence" value="ECO:0007669"/>
    <property type="project" value="UniProtKB-KW"/>
</dbReference>
<dbReference type="PANTHER" id="PTHR30468">
    <property type="entry name" value="ALPHA-KETOGLUTARATE-DEPENDENT SULFONATE DIOXYGENASE"/>
    <property type="match status" value="1"/>
</dbReference>
<dbReference type="InterPro" id="IPR003819">
    <property type="entry name" value="TauD/TfdA-like"/>
</dbReference>
<evidence type="ECO:0000256" key="5">
    <source>
        <dbReference type="ARBA" id="ARBA00023004"/>
    </source>
</evidence>
<comment type="similarity">
    <text evidence="1">Belongs to the TfdA dioxygenase family.</text>
</comment>
<evidence type="ECO:0000256" key="3">
    <source>
        <dbReference type="ARBA" id="ARBA00022964"/>
    </source>
</evidence>
<keyword evidence="2" id="KW-0479">Metal-binding</keyword>
<dbReference type="Gene3D" id="3.60.130.10">
    <property type="entry name" value="Clavaminate synthase-like"/>
    <property type="match status" value="1"/>
</dbReference>
<dbReference type="Proteomes" id="UP000663901">
    <property type="component" value="Plasmid pOC5aA"/>
</dbReference>
<keyword evidence="3 6" id="KW-0223">Dioxygenase</keyword>
<name>A0A8A4K6Z2_PANAN</name>
<dbReference type="SUPFAM" id="SSF51197">
    <property type="entry name" value="Clavaminate synthase-like"/>
    <property type="match status" value="1"/>
</dbReference>
<evidence type="ECO:0000313" key="6">
    <source>
        <dbReference type="EMBL" id="QTC44353.1"/>
    </source>
</evidence>
<evidence type="ECO:0000256" key="1">
    <source>
        <dbReference type="ARBA" id="ARBA00005896"/>
    </source>
</evidence>
<gene>
    <name evidence="6" type="ORF">H0Z12_00345</name>
</gene>
<dbReference type="GO" id="GO:0006790">
    <property type="term" value="P:sulfur compound metabolic process"/>
    <property type="evidence" value="ECO:0007669"/>
    <property type="project" value="TreeGrafter"/>
</dbReference>
<protein>
    <submittedName>
        <fullName evidence="6">TauD/TfdA family dioxygenase</fullName>
    </submittedName>
</protein>
<dbReference type="AlphaFoldDB" id="A0A8A4K6Z2"/>
<dbReference type="Pfam" id="PF02668">
    <property type="entry name" value="TauD"/>
    <property type="match status" value="1"/>
</dbReference>
<dbReference type="InterPro" id="IPR042098">
    <property type="entry name" value="TauD-like_sf"/>
</dbReference>
<dbReference type="PANTHER" id="PTHR30468:SF1">
    <property type="entry name" value="ALPHA-KETOGLUTARATE-DEPENDENT SULFONATE DIOXYGENASE"/>
    <property type="match status" value="1"/>
</dbReference>
<proteinExistence type="inferred from homology"/>
<evidence type="ECO:0000256" key="4">
    <source>
        <dbReference type="ARBA" id="ARBA00023002"/>
    </source>
</evidence>
<keyword evidence="4" id="KW-0560">Oxidoreductase</keyword>
<reference evidence="6" key="1">
    <citation type="submission" date="2020-07" db="EMBL/GenBank/DDBJ databases">
        <title>Genome Sequences for Panteoa spp. that cause Center Rot in Onions.</title>
        <authorList>
            <person name="Asselin J.A."/>
            <person name="Helmann T."/>
            <person name="Beer S."/>
            <person name="Stodghill P."/>
        </authorList>
    </citation>
    <scope>NUCLEOTIDE SEQUENCE</scope>
    <source>
        <strain evidence="6">OC5a</strain>
        <plasmid evidence="6">pOC5aA</plasmid>
    </source>
</reference>
<dbReference type="InterPro" id="IPR051323">
    <property type="entry name" value="AtsK-like"/>
</dbReference>
<sequence length="276" mass="31240">MGFEHTELSLGFGLKVTGIDVKSIDQSDVESLIRLVINHQVLVISGQQLTPEEQIIFCRKLGNIFPHPLKKNTCPWPEMTYVTNVQKNGEAQGYPGPGFPIWHSDMCYEKEPPRFTTFYAEKVPEQGGKTLFCNTLAACDDLPLALKEKLEDKQAIFGFSHKLMQRCQERGFMLTIEPEDQRPDTLHPVLRPHPETGRKSIYVNWTHTDTVSGMTEEESQSCLNAVYAHCEKSDYIYAHQYKQGDLVIWDNGSTLHTGDGAVPAGQARIMRRVVIM</sequence>
<keyword evidence="6" id="KW-0614">Plasmid</keyword>
<evidence type="ECO:0000256" key="2">
    <source>
        <dbReference type="ARBA" id="ARBA00022723"/>
    </source>
</evidence>
<geneLocation type="plasmid" evidence="6 7">
    <name>pOC5aA</name>
</geneLocation>
<dbReference type="EMBL" id="CP059083">
    <property type="protein sequence ID" value="QTC44353.1"/>
    <property type="molecule type" value="Genomic_DNA"/>
</dbReference>
<dbReference type="RefSeq" id="WP_019105937.1">
    <property type="nucleotide sequence ID" value="NZ_CAEI01000119.1"/>
</dbReference>
<dbReference type="GO" id="GO:0000908">
    <property type="term" value="F:taurine dioxygenase activity"/>
    <property type="evidence" value="ECO:0007669"/>
    <property type="project" value="TreeGrafter"/>
</dbReference>